<evidence type="ECO:0000313" key="1">
    <source>
        <dbReference type="EMBL" id="GAA2666599.1"/>
    </source>
</evidence>
<comment type="caution">
    <text evidence="1">The sequence shown here is derived from an EMBL/GenBank/DDBJ whole genome shotgun (WGS) entry which is preliminary data.</text>
</comment>
<gene>
    <name evidence="1" type="ORF">GCM10010310_01650</name>
</gene>
<protein>
    <submittedName>
        <fullName evidence="1">Uncharacterized protein</fullName>
    </submittedName>
</protein>
<keyword evidence="2" id="KW-1185">Reference proteome</keyword>
<evidence type="ECO:0000313" key="2">
    <source>
        <dbReference type="Proteomes" id="UP001499989"/>
    </source>
</evidence>
<dbReference type="EMBL" id="BAAASK010000001">
    <property type="protein sequence ID" value="GAA2666599.1"/>
    <property type="molecule type" value="Genomic_DNA"/>
</dbReference>
<organism evidence="1 2">
    <name type="scientific">Streptomyces violaceolatus</name>
    <dbReference type="NCBI Taxonomy" id="67378"/>
    <lineage>
        <taxon>Bacteria</taxon>
        <taxon>Bacillati</taxon>
        <taxon>Actinomycetota</taxon>
        <taxon>Actinomycetes</taxon>
        <taxon>Kitasatosporales</taxon>
        <taxon>Streptomycetaceae</taxon>
        <taxon>Streptomyces</taxon>
        <taxon>Streptomyces violaceoruber group</taxon>
    </lineage>
</organism>
<name>A0ABN3S2X0_9ACTN</name>
<proteinExistence type="predicted"/>
<dbReference type="Proteomes" id="UP001499989">
    <property type="component" value="Unassembled WGS sequence"/>
</dbReference>
<reference evidence="1 2" key="1">
    <citation type="journal article" date="2019" name="Int. J. Syst. Evol. Microbiol.">
        <title>The Global Catalogue of Microorganisms (GCM) 10K type strain sequencing project: providing services to taxonomists for standard genome sequencing and annotation.</title>
        <authorList>
            <consortium name="The Broad Institute Genomics Platform"/>
            <consortium name="The Broad Institute Genome Sequencing Center for Infectious Disease"/>
            <person name="Wu L."/>
            <person name="Ma J."/>
        </authorList>
    </citation>
    <scope>NUCLEOTIDE SEQUENCE [LARGE SCALE GENOMIC DNA]</scope>
    <source>
        <strain evidence="1 2">JCM 4531</strain>
    </source>
</reference>
<accession>A0ABN3S2X0</accession>
<sequence length="91" mass="9269">MTATRTVGWAAKGTPIIDFWPGLRRGACSAAATGAADPMPVARAPVAAAEPRSSRRETAGVWDMTATLLVAVRITVGARSGNVGLSNTFGA</sequence>